<evidence type="ECO:0000313" key="1">
    <source>
        <dbReference type="EMBL" id="GAG44934.1"/>
    </source>
</evidence>
<proteinExistence type="predicted"/>
<dbReference type="EMBL" id="BARS01058041">
    <property type="protein sequence ID" value="GAG44934.1"/>
    <property type="molecule type" value="Genomic_DNA"/>
</dbReference>
<organism evidence="1">
    <name type="scientific">marine sediment metagenome</name>
    <dbReference type="NCBI Taxonomy" id="412755"/>
    <lineage>
        <taxon>unclassified sequences</taxon>
        <taxon>metagenomes</taxon>
        <taxon>ecological metagenomes</taxon>
    </lineage>
</organism>
<feature type="non-terminal residue" evidence="1">
    <location>
        <position position="44"/>
    </location>
</feature>
<dbReference type="AlphaFoldDB" id="X0XP38"/>
<comment type="caution">
    <text evidence="1">The sequence shown here is derived from an EMBL/GenBank/DDBJ whole genome shotgun (WGS) entry which is preliminary data.</text>
</comment>
<gene>
    <name evidence="1" type="ORF">S01H1_84837</name>
</gene>
<name>X0XP38_9ZZZZ</name>
<protein>
    <submittedName>
        <fullName evidence="1">Uncharacterized protein</fullName>
    </submittedName>
</protein>
<sequence length="44" mass="4768">MQFTIGQLPTLRRTAHVPVDPLKIELYVMPGAVAQLLLPAPTVA</sequence>
<reference evidence="1" key="1">
    <citation type="journal article" date="2014" name="Front. Microbiol.">
        <title>High frequency of phylogenetically diverse reductive dehalogenase-homologous genes in deep subseafloor sedimentary metagenomes.</title>
        <authorList>
            <person name="Kawai M."/>
            <person name="Futagami T."/>
            <person name="Toyoda A."/>
            <person name="Takaki Y."/>
            <person name="Nishi S."/>
            <person name="Hori S."/>
            <person name="Arai W."/>
            <person name="Tsubouchi T."/>
            <person name="Morono Y."/>
            <person name="Uchiyama I."/>
            <person name="Ito T."/>
            <person name="Fujiyama A."/>
            <person name="Inagaki F."/>
            <person name="Takami H."/>
        </authorList>
    </citation>
    <scope>NUCLEOTIDE SEQUENCE</scope>
    <source>
        <strain evidence="1">Expedition CK06-06</strain>
    </source>
</reference>
<accession>X0XP38</accession>